<sequence length="74" mass="8296">MMMMLITLPLRLCEAETGQQREWINTPSAACIACLHCSAWVRHANAAHLNCLSAPLDHWQSRLLLAIRFSATCC</sequence>
<organism evidence="2 3">
    <name type="scientific">Trichinella nativa</name>
    <dbReference type="NCBI Taxonomy" id="6335"/>
    <lineage>
        <taxon>Eukaryota</taxon>
        <taxon>Metazoa</taxon>
        <taxon>Ecdysozoa</taxon>
        <taxon>Nematoda</taxon>
        <taxon>Enoplea</taxon>
        <taxon>Dorylaimia</taxon>
        <taxon>Trichinellida</taxon>
        <taxon>Trichinellidae</taxon>
        <taxon>Trichinella</taxon>
    </lineage>
</organism>
<dbReference type="EMBL" id="JYDW01000124">
    <property type="protein sequence ID" value="KRZ55026.1"/>
    <property type="molecule type" value="Genomic_DNA"/>
</dbReference>
<name>A0A0V1L727_9BILA</name>
<feature type="signal peptide" evidence="1">
    <location>
        <begin position="1"/>
        <end position="15"/>
    </location>
</feature>
<feature type="chain" id="PRO_5012746038" description="Secreted protein" evidence="1">
    <location>
        <begin position="16"/>
        <end position="74"/>
    </location>
</feature>
<reference evidence="2 3" key="1">
    <citation type="submission" date="2015-05" db="EMBL/GenBank/DDBJ databases">
        <title>Evolution of Trichinella species and genotypes.</title>
        <authorList>
            <person name="Korhonen P.K."/>
            <person name="Edoardo P."/>
            <person name="Giuseppe L.R."/>
            <person name="Gasser R.B."/>
        </authorList>
    </citation>
    <scope>NUCLEOTIDE SEQUENCE [LARGE SCALE GENOMIC DNA]</scope>
    <source>
        <strain evidence="2">ISS10</strain>
    </source>
</reference>
<comment type="caution">
    <text evidence="2">The sequence shown here is derived from an EMBL/GenBank/DDBJ whole genome shotgun (WGS) entry which is preliminary data.</text>
</comment>
<keyword evidence="3" id="KW-1185">Reference proteome</keyword>
<dbReference type="AlphaFoldDB" id="A0A0V1L727"/>
<keyword evidence="1" id="KW-0732">Signal</keyword>
<evidence type="ECO:0000313" key="2">
    <source>
        <dbReference type="EMBL" id="KRZ55026.1"/>
    </source>
</evidence>
<gene>
    <name evidence="2" type="ORF">T02_2289</name>
</gene>
<proteinExistence type="predicted"/>
<protein>
    <recommendedName>
        <fullName evidence="4">Secreted protein</fullName>
    </recommendedName>
</protein>
<accession>A0A0V1L727</accession>
<evidence type="ECO:0000313" key="3">
    <source>
        <dbReference type="Proteomes" id="UP000054721"/>
    </source>
</evidence>
<evidence type="ECO:0008006" key="4">
    <source>
        <dbReference type="Google" id="ProtNLM"/>
    </source>
</evidence>
<dbReference type="Proteomes" id="UP000054721">
    <property type="component" value="Unassembled WGS sequence"/>
</dbReference>
<evidence type="ECO:0000256" key="1">
    <source>
        <dbReference type="SAM" id="SignalP"/>
    </source>
</evidence>